<dbReference type="RefSeq" id="WP_173125712.1">
    <property type="nucleotide sequence ID" value="NZ_JABRWJ010000006.1"/>
</dbReference>
<evidence type="ECO:0008006" key="3">
    <source>
        <dbReference type="Google" id="ProtNLM"/>
    </source>
</evidence>
<evidence type="ECO:0000313" key="1">
    <source>
        <dbReference type="EMBL" id="NRF69201.1"/>
    </source>
</evidence>
<dbReference type="EMBL" id="JABRWJ010000006">
    <property type="protein sequence ID" value="NRF69201.1"/>
    <property type="molecule type" value="Genomic_DNA"/>
</dbReference>
<protein>
    <recommendedName>
        <fullName evidence="3">XRE family transcriptional regulator</fullName>
    </recommendedName>
</protein>
<name>A0ABX2EKL7_9BURK</name>
<gene>
    <name evidence="1" type="ORF">HLB44_19580</name>
</gene>
<evidence type="ECO:0000313" key="2">
    <source>
        <dbReference type="Proteomes" id="UP000737171"/>
    </source>
</evidence>
<sequence>MLSVLLPVPVLPEHFGYRPVPAACVPAPVVDGGPLPLFGGIGTGGLESASYYLARAGYRPYEVLHPAEPAAAVAERPAPFVDLMQTVKDGFGRTMSSLPEVFGVSRQTLYNWLAGEIPKEQHHAKLQALAAAARVFQELGFKPTSSSLGRTVLHGKSLLQLIGDGANGDEVARRLVRVSQRGSEARTKLDAVLGGRKAPRLDAADMGTPSLVEDA</sequence>
<keyword evidence="2" id="KW-1185">Reference proteome</keyword>
<accession>A0ABX2EKL7</accession>
<dbReference type="Proteomes" id="UP000737171">
    <property type="component" value="Unassembled WGS sequence"/>
</dbReference>
<proteinExistence type="predicted"/>
<reference evidence="1 2" key="1">
    <citation type="submission" date="2020-05" db="EMBL/GenBank/DDBJ databases">
        <title>Aquincola sp. isolate from soil.</title>
        <authorList>
            <person name="Han J."/>
            <person name="Kim D.-U."/>
        </authorList>
    </citation>
    <scope>NUCLEOTIDE SEQUENCE [LARGE SCALE GENOMIC DNA]</scope>
    <source>
        <strain evidence="1 2">S2</strain>
    </source>
</reference>
<comment type="caution">
    <text evidence="1">The sequence shown here is derived from an EMBL/GenBank/DDBJ whole genome shotgun (WGS) entry which is preliminary data.</text>
</comment>
<organism evidence="1 2">
    <name type="scientific">Pseudaquabacterium terrae</name>
    <dbReference type="NCBI Taxonomy" id="2732868"/>
    <lineage>
        <taxon>Bacteria</taxon>
        <taxon>Pseudomonadati</taxon>
        <taxon>Pseudomonadota</taxon>
        <taxon>Betaproteobacteria</taxon>
        <taxon>Burkholderiales</taxon>
        <taxon>Sphaerotilaceae</taxon>
        <taxon>Pseudaquabacterium</taxon>
    </lineage>
</organism>